<keyword evidence="3" id="KW-1185">Reference proteome</keyword>
<sequence length="702" mass="78903">MHWILRRKVNFKNTLIKADHDKVGTFEISLRKKSVLLPAYILTGALSDMCPVKRRERVPTFVMRCARAPRLSFINAARYQRGWEITLQHKVSQRTSQIPDISLLLLCSLEIGCHVTPGIVAALERPTVLVEKGGWGWEWSKVERTACGTALMAPDRVTVAALRAQKRGSDKGYFVTSIKCPLLPPQFRPVPTSPQCSRVLRAPSGTVAFTRRVSRPLVCSHHKHPVRRRLAISRHRPFSALMFLAALDFTQLPHSAIWLPQKTDCRPSNRCDFIGSWVIAQKFLQMPQGGGGGEGGAVTLARSAVNHSQLPGDGLRTGLPRGTGGSSLTTTPRAESAHSARTPCERETISAFEVQKRGDDKGDAATHIKCGIATTHRTLNWRAVFYVVIKVKYKHLRNRGGVVVRLLASHLGEPGSIPGGVAPGILACENRAGLCPWSAGFLALLRIHLTSPSSALKTLMPRKWWMAEWWMAEDSCYASTVLAPKYHAFQYVSKTRLVHTNKRMHDYTNTVGSELFCLTFAQSIQRLRALNYSECVRVLQRENTRNENRKKPHRIVGIPKEKPGAVVNPLLPASYTHTLAEDTFIWLPPQIEFTPLFDPTTRNEATRVVNVCYWFYCLQGVSDKRRSSEHVKLTHACMPLTLLLNYNDPEMYSVRFWTTETDIDHNAVVVKRLQSETCADTRKPDDKQINPDVHYQDFSMRG</sequence>
<feature type="compositionally biased region" description="Basic and acidic residues" evidence="1">
    <location>
        <begin position="335"/>
        <end position="344"/>
    </location>
</feature>
<reference evidence="2 3" key="1">
    <citation type="submission" date="2023-02" db="EMBL/GenBank/DDBJ databases">
        <title>LHISI_Scaffold_Assembly.</title>
        <authorList>
            <person name="Stuart O.P."/>
            <person name="Cleave R."/>
            <person name="Magrath M.J.L."/>
            <person name="Mikheyev A.S."/>
        </authorList>
    </citation>
    <scope>NUCLEOTIDE SEQUENCE [LARGE SCALE GENOMIC DNA]</scope>
    <source>
        <strain evidence="2">Daus_M_001</strain>
        <tissue evidence="2">Leg muscle</tissue>
    </source>
</reference>
<name>A0ABQ9GG07_9NEOP</name>
<organism evidence="2 3">
    <name type="scientific">Dryococelus australis</name>
    <dbReference type="NCBI Taxonomy" id="614101"/>
    <lineage>
        <taxon>Eukaryota</taxon>
        <taxon>Metazoa</taxon>
        <taxon>Ecdysozoa</taxon>
        <taxon>Arthropoda</taxon>
        <taxon>Hexapoda</taxon>
        <taxon>Insecta</taxon>
        <taxon>Pterygota</taxon>
        <taxon>Neoptera</taxon>
        <taxon>Polyneoptera</taxon>
        <taxon>Phasmatodea</taxon>
        <taxon>Verophasmatodea</taxon>
        <taxon>Anareolatae</taxon>
        <taxon>Phasmatidae</taxon>
        <taxon>Eurycanthinae</taxon>
        <taxon>Dryococelus</taxon>
    </lineage>
</organism>
<feature type="region of interest" description="Disordered" evidence="1">
    <location>
        <begin position="309"/>
        <end position="344"/>
    </location>
</feature>
<dbReference type="Proteomes" id="UP001159363">
    <property type="component" value="Chromosome 12"/>
</dbReference>
<accession>A0ABQ9GG07</accession>
<dbReference type="EMBL" id="JARBHB010000013">
    <property type="protein sequence ID" value="KAJ8870196.1"/>
    <property type="molecule type" value="Genomic_DNA"/>
</dbReference>
<gene>
    <name evidence="2" type="ORF">PR048_029212</name>
</gene>
<protein>
    <submittedName>
        <fullName evidence="2">Uncharacterized protein</fullName>
    </submittedName>
</protein>
<evidence type="ECO:0000256" key="1">
    <source>
        <dbReference type="SAM" id="MobiDB-lite"/>
    </source>
</evidence>
<comment type="caution">
    <text evidence="2">The sequence shown here is derived from an EMBL/GenBank/DDBJ whole genome shotgun (WGS) entry which is preliminary data.</text>
</comment>
<evidence type="ECO:0000313" key="3">
    <source>
        <dbReference type="Proteomes" id="UP001159363"/>
    </source>
</evidence>
<proteinExistence type="predicted"/>
<feature type="compositionally biased region" description="Low complexity" evidence="1">
    <location>
        <begin position="314"/>
        <end position="333"/>
    </location>
</feature>
<evidence type="ECO:0000313" key="2">
    <source>
        <dbReference type="EMBL" id="KAJ8870196.1"/>
    </source>
</evidence>